<dbReference type="CDD" id="cd00552">
    <property type="entry name" value="RaiA"/>
    <property type="match status" value="1"/>
</dbReference>
<evidence type="ECO:0000256" key="4">
    <source>
        <dbReference type="SAM" id="MobiDB-lite"/>
    </source>
</evidence>
<sequence length="116" mass="12932">MRVEIAGKNIEITPAIRERIESRFEKLAKWQVALINPHAVISKEPNHQFKVEAKAGLPGSTLVASAESDDMYKAINEVGQKLEKQLNKVQHKGEARRNDKSAATVAMEENPADEEI</sequence>
<dbReference type="NCBIfam" id="TIGR00741">
    <property type="entry name" value="yfiA"/>
    <property type="match status" value="1"/>
</dbReference>
<keyword evidence="7" id="KW-1185">Reference proteome</keyword>
<dbReference type="Proteomes" id="UP001164748">
    <property type="component" value="Chromosome"/>
</dbReference>
<keyword evidence="1" id="KW-0810">Translation regulation</keyword>
<feature type="region of interest" description="Disordered" evidence="4">
    <location>
        <begin position="88"/>
        <end position="116"/>
    </location>
</feature>
<dbReference type="GO" id="GO:0022627">
    <property type="term" value="C:cytosolic small ribosomal subunit"/>
    <property type="evidence" value="ECO:0007669"/>
    <property type="project" value="TreeGrafter"/>
</dbReference>
<dbReference type="InterPro" id="IPR050574">
    <property type="entry name" value="HPF/YfiA_ribosome-assoc"/>
</dbReference>
<dbReference type="GO" id="GO:0043024">
    <property type="term" value="F:ribosomal small subunit binding"/>
    <property type="evidence" value="ECO:0007669"/>
    <property type="project" value="TreeGrafter"/>
</dbReference>
<evidence type="ECO:0000256" key="1">
    <source>
        <dbReference type="ARBA" id="ARBA00022845"/>
    </source>
</evidence>
<dbReference type="GeneID" id="89608567"/>
<dbReference type="AlphaFoldDB" id="A0A854FDW9"/>
<evidence type="ECO:0000313" key="5">
    <source>
        <dbReference type="EMBL" id="OOE39015.1"/>
    </source>
</evidence>
<dbReference type="PANTHER" id="PTHR33231">
    <property type="entry name" value="30S RIBOSOMAL PROTEIN"/>
    <property type="match status" value="1"/>
</dbReference>
<comment type="similarity">
    <text evidence="3">Belongs to the HPF/YfiA ribosome-associated protein family. YfiA subfamily.</text>
</comment>
<proteinExistence type="inferred from homology"/>
<gene>
    <name evidence="6" type="primary">raiA</name>
    <name evidence="5" type="ORF">BZG00_11455</name>
    <name evidence="6" type="ORF">N8M53_02875</name>
</gene>
<dbReference type="InterPro" id="IPR003489">
    <property type="entry name" value="RHF/RaiA"/>
</dbReference>
<dbReference type="PANTHER" id="PTHR33231:SF3">
    <property type="entry name" value="RIBOSOME-ASSOCIATED INHIBITOR A"/>
    <property type="match status" value="1"/>
</dbReference>
<name>A0A854FDW9_9GAMM</name>
<evidence type="ECO:0000256" key="2">
    <source>
        <dbReference type="ARBA" id="ARBA00023016"/>
    </source>
</evidence>
<feature type="compositionally biased region" description="Basic and acidic residues" evidence="4">
    <location>
        <begin position="88"/>
        <end position="100"/>
    </location>
</feature>
<dbReference type="EMBL" id="CP114588">
    <property type="protein sequence ID" value="WBA09179.1"/>
    <property type="molecule type" value="Genomic_DNA"/>
</dbReference>
<dbReference type="GO" id="GO:0045900">
    <property type="term" value="P:negative regulation of translational elongation"/>
    <property type="evidence" value="ECO:0007669"/>
    <property type="project" value="TreeGrafter"/>
</dbReference>
<accession>A0A854FDW9</accession>
<dbReference type="Pfam" id="PF02482">
    <property type="entry name" value="Ribosomal_S30AE"/>
    <property type="match status" value="1"/>
</dbReference>
<evidence type="ECO:0000256" key="3">
    <source>
        <dbReference type="ARBA" id="ARBA00038431"/>
    </source>
</evidence>
<evidence type="ECO:0000313" key="6">
    <source>
        <dbReference type="EMBL" id="WBA09179.1"/>
    </source>
</evidence>
<keyword evidence="2" id="KW-0346">Stress response</keyword>
<dbReference type="RefSeq" id="WP_046074133.1">
    <property type="nucleotide sequence ID" value="NZ_CP040021.1"/>
</dbReference>
<evidence type="ECO:0000313" key="7">
    <source>
        <dbReference type="Proteomes" id="UP000189021"/>
    </source>
</evidence>
<organism evidence="5 7">
    <name type="scientific">Salinivibrio kushneri</name>
    <dbReference type="NCBI Taxonomy" id="1908198"/>
    <lineage>
        <taxon>Bacteria</taxon>
        <taxon>Pseudomonadati</taxon>
        <taxon>Pseudomonadota</taxon>
        <taxon>Gammaproteobacteria</taxon>
        <taxon>Vibrionales</taxon>
        <taxon>Vibrionaceae</taxon>
        <taxon>Salinivibrio</taxon>
    </lineage>
</organism>
<dbReference type="OrthoDB" id="9795980at2"/>
<dbReference type="EMBL" id="MUEK01000011">
    <property type="protein sequence ID" value="OOE39015.1"/>
    <property type="molecule type" value="Genomic_DNA"/>
</dbReference>
<protein>
    <submittedName>
        <fullName evidence="5">Ribosomal subunit interface protein</fullName>
    </submittedName>
    <submittedName>
        <fullName evidence="6">Ribosome-associated translation inhibitor RaiA</fullName>
    </submittedName>
</protein>
<dbReference type="InterPro" id="IPR036567">
    <property type="entry name" value="RHF-like"/>
</dbReference>
<dbReference type="Proteomes" id="UP000189021">
    <property type="component" value="Unassembled WGS sequence"/>
</dbReference>
<dbReference type="SUPFAM" id="SSF69754">
    <property type="entry name" value="Ribosome binding protein Y (YfiA homologue)"/>
    <property type="match status" value="1"/>
</dbReference>
<dbReference type="Gene3D" id="3.30.160.100">
    <property type="entry name" value="Ribosome hibernation promotion factor-like"/>
    <property type="match status" value="1"/>
</dbReference>
<reference evidence="6" key="2">
    <citation type="submission" date="2022-09" db="EMBL/GenBank/DDBJ databases">
        <authorList>
            <person name="Li Z.-J."/>
        </authorList>
    </citation>
    <scope>NUCLEOTIDE SEQUENCE</scope>
    <source>
        <strain evidence="6">TGB11</strain>
    </source>
</reference>
<reference evidence="5 7" key="1">
    <citation type="journal article" date="2017" name="Genome Announc.">
        <title>Draft Genome Sequences of Salinivibrio proteolyticus, Salinivibrio sharmensis, Salinivibrio siamensis, Salinivibrio costicola subsp. alcaliphilus, Salinivibrio costicola subsp. vallismortis, and 29 New Isolates Belonging to the Genus Salinivibrio.</title>
        <authorList>
            <person name="Lopez-Hermoso C."/>
            <person name="de la Haba R.R."/>
            <person name="Sanchez-Porro C."/>
            <person name="Bayliss S.C."/>
            <person name="Feil E.J."/>
            <person name="Ventosa A."/>
        </authorList>
    </citation>
    <scope>NUCLEOTIDE SEQUENCE [LARGE SCALE GENOMIC DNA]</scope>
    <source>
        <strain evidence="5 7">AL184</strain>
    </source>
</reference>